<dbReference type="RefSeq" id="WP_175226129.1">
    <property type="nucleotide sequence ID" value="NZ_CADIKH010000007.1"/>
</dbReference>
<name>A0A6J5DGJ6_9BURK</name>
<organism evidence="1 2">
    <name type="scientific">Paraburkholderia humisilvae</name>
    <dbReference type="NCBI Taxonomy" id="627669"/>
    <lineage>
        <taxon>Bacteria</taxon>
        <taxon>Pseudomonadati</taxon>
        <taxon>Pseudomonadota</taxon>
        <taxon>Betaproteobacteria</taxon>
        <taxon>Burkholderiales</taxon>
        <taxon>Burkholderiaceae</taxon>
        <taxon>Paraburkholderia</taxon>
    </lineage>
</organism>
<dbReference type="EMBL" id="CADIKH010000007">
    <property type="protein sequence ID" value="CAB3752574.1"/>
    <property type="molecule type" value="Genomic_DNA"/>
</dbReference>
<dbReference type="AlphaFoldDB" id="A0A6J5DGJ6"/>
<dbReference type="SUPFAM" id="SSF46785">
    <property type="entry name" value="Winged helix' DNA-binding domain"/>
    <property type="match status" value="1"/>
</dbReference>
<dbReference type="Pfam" id="PF13730">
    <property type="entry name" value="HTH_36"/>
    <property type="match status" value="1"/>
</dbReference>
<evidence type="ECO:0008006" key="3">
    <source>
        <dbReference type="Google" id="ProtNLM"/>
    </source>
</evidence>
<proteinExistence type="predicted"/>
<gene>
    <name evidence="1" type="ORF">LMG29542_01817</name>
</gene>
<protein>
    <recommendedName>
        <fullName evidence="3">Helix-turn-helix domain-containing protein</fullName>
    </recommendedName>
</protein>
<keyword evidence="2" id="KW-1185">Reference proteome</keyword>
<reference evidence="1 2" key="1">
    <citation type="submission" date="2020-04" db="EMBL/GenBank/DDBJ databases">
        <authorList>
            <person name="De Canck E."/>
        </authorList>
    </citation>
    <scope>NUCLEOTIDE SEQUENCE [LARGE SCALE GENOMIC DNA]</scope>
    <source>
        <strain evidence="1 2">LMG 29542</strain>
    </source>
</reference>
<dbReference type="Proteomes" id="UP000494363">
    <property type="component" value="Unassembled WGS sequence"/>
</dbReference>
<evidence type="ECO:0000313" key="2">
    <source>
        <dbReference type="Proteomes" id="UP000494363"/>
    </source>
</evidence>
<sequence>MQGELFKAETGWFHVFRSLVNSDAFASMDGKTVKVYLVIKTQTNIDTGLAGPIEYETIAARAGISVSSVKRAIPQLESLGYVSRSPCGRSYVYRFQEKWRIHDESGKHTAMASWPYIPALVKSTADDLRAGRVPPNVHIERLQLNINHVGAGGVVINVQDALNQMHPNMRQKLISLLERAGAIDIGSYTQVSDDPDHG</sequence>
<evidence type="ECO:0000313" key="1">
    <source>
        <dbReference type="EMBL" id="CAB3752574.1"/>
    </source>
</evidence>
<dbReference type="InterPro" id="IPR036390">
    <property type="entry name" value="WH_DNA-bd_sf"/>
</dbReference>
<accession>A0A6J5DGJ6</accession>